<sequence length="65" mass="7265">MITAVEIANEAIKRGKQLEFEGKGKAGRADFISHVIDIYLEHPDWDEIPTTVIVGAIMRILDTDL</sequence>
<gene>
    <name evidence="1" type="ORF">LCGC14_0739960</name>
</gene>
<dbReference type="EMBL" id="LAZR01001743">
    <property type="protein sequence ID" value="KKN39800.1"/>
    <property type="molecule type" value="Genomic_DNA"/>
</dbReference>
<protein>
    <submittedName>
        <fullName evidence="1">Uncharacterized protein</fullName>
    </submittedName>
</protein>
<name>A0A0F9Q739_9ZZZZ</name>
<comment type="caution">
    <text evidence="1">The sequence shown here is derived from an EMBL/GenBank/DDBJ whole genome shotgun (WGS) entry which is preliminary data.</text>
</comment>
<reference evidence="1" key="1">
    <citation type="journal article" date="2015" name="Nature">
        <title>Complex archaea that bridge the gap between prokaryotes and eukaryotes.</title>
        <authorList>
            <person name="Spang A."/>
            <person name="Saw J.H."/>
            <person name="Jorgensen S.L."/>
            <person name="Zaremba-Niedzwiedzka K."/>
            <person name="Martijn J."/>
            <person name="Lind A.E."/>
            <person name="van Eijk R."/>
            <person name="Schleper C."/>
            <person name="Guy L."/>
            <person name="Ettema T.J."/>
        </authorList>
    </citation>
    <scope>NUCLEOTIDE SEQUENCE</scope>
</reference>
<accession>A0A0F9Q739</accession>
<proteinExistence type="predicted"/>
<organism evidence="1">
    <name type="scientific">marine sediment metagenome</name>
    <dbReference type="NCBI Taxonomy" id="412755"/>
    <lineage>
        <taxon>unclassified sequences</taxon>
        <taxon>metagenomes</taxon>
        <taxon>ecological metagenomes</taxon>
    </lineage>
</organism>
<evidence type="ECO:0000313" key="1">
    <source>
        <dbReference type="EMBL" id="KKN39800.1"/>
    </source>
</evidence>
<dbReference type="AlphaFoldDB" id="A0A0F9Q739"/>